<dbReference type="GO" id="GO:0005829">
    <property type="term" value="C:cytosol"/>
    <property type="evidence" value="ECO:0007669"/>
    <property type="project" value="TreeGrafter"/>
</dbReference>
<dbReference type="OrthoDB" id="496981at2759"/>
<organism evidence="2 3">
    <name type="scientific">Babesia ovata</name>
    <dbReference type="NCBI Taxonomy" id="189622"/>
    <lineage>
        <taxon>Eukaryota</taxon>
        <taxon>Sar</taxon>
        <taxon>Alveolata</taxon>
        <taxon>Apicomplexa</taxon>
        <taxon>Aconoidasida</taxon>
        <taxon>Piroplasmida</taxon>
        <taxon>Babesiidae</taxon>
        <taxon>Babesia</taxon>
    </lineage>
</organism>
<keyword evidence="3" id="KW-1185">Reference proteome</keyword>
<keyword evidence="1" id="KW-0472">Membrane</keyword>
<protein>
    <submittedName>
        <fullName evidence="2">Uncharacterized protein</fullName>
    </submittedName>
</protein>
<dbReference type="PANTHER" id="PTHR48100:SF44">
    <property type="entry name" value="PHOSPHATASE C1620.13-RELATED"/>
    <property type="match status" value="1"/>
</dbReference>
<accession>A0A2H6KD76</accession>
<dbReference type="VEuPathDB" id="PiroplasmaDB:BOVATA_024350"/>
<sequence>MNSFCGFFSAMSQTHFAIGVGAVAVVYTSVYVLVSSRRKVVDENGKRHGIPLQQPGFAACSLLKRLILFGVAVKRFVYKRPNRGISRGVEAQSEASKITDCVDSRTKTIYFIRHGQSIWNLTFNHPYNVIGLLFRTLSLIAAEIGFAFTNDTFFFDSPLSMNGIKQSLELCKELSDPENHRCAEIQALTRSSGQRSALFTSNLRRAQSTILLALQDRLTHTGEHVYVCNELEELVPHPDCVSLSTTLQSAAIPFLEVMMIPDKAKTYSRHLQHTEGPAVSHLPAYDKMMMFNERVFKQPEDSIVVCGHSRWLLNYLQIFLPQSATDVEYRNTKIGNTDTLRFELVRREFKSGEIHYVIDPHSVKLVYKSAT</sequence>
<dbReference type="Proteomes" id="UP000236319">
    <property type="component" value="Unassembled WGS sequence"/>
</dbReference>
<comment type="caution">
    <text evidence="2">The sequence shown here is derived from an EMBL/GenBank/DDBJ whole genome shotgun (WGS) entry which is preliminary data.</text>
</comment>
<dbReference type="SUPFAM" id="SSF53254">
    <property type="entry name" value="Phosphoglycerate mutase-like"/>
    <property type="match status" value="1"/>
</dbReference>
<dbReference type="GeneID" id="39874712"/>
<name>A0A2H6KD76_9APIC</name>
<dbReference type="PANTHER" id="PTHR48100">
    <property type="entry name" value="BROAD-SPECIFICITY PHOSPHATASE YOR283W-RELATED"/>
    <property type="match status" value="1"/>
</dbReference>
<evidence type="ECO:0000313" key="3">
    <source>
        <dbReference type="Proteomes" id="UP000236319"/>
    </source>
</evidence>
<dbReference type="RefSeq" id="XP_028867185.1">
    <property type="nucleotide sequence ID" value="XM_029011352.1"/>
</dbReference>
<proteinExistence type="predicted"/>
<evidence type="ECO:0000256" key="1">
    <source>
        <dbReference type="SAM" id="Phobius"/>
    </source>
</evidence>
<dbReference type="Gene3D" id="3.40.50.1240">
    <property type="entry name" value="Phosphoglycerate mutase-like"/>
    <property type="match status" value="1"/>
</dbReference>
<evidence type="ECO:0000313" key="2">
    <source>
        <dbReference type="EMBL" id="GBE60942.1"/>
    </source>
</evidence>
<gene>
    <name evidence="2" type="ORF">BOVATA_024350</name>
</gene>
<keyword evidence="1" id="KW-1133">Transmembrane helix</keyword>
<dbReference type="InterPro" id="IPR029033">
    <property type="entry name" value="His_PPase_superfam"/>
</dbReference>
<keyword evidence="1" id="KW-0812">Transmembrane</keyword>
<feature type="transmembrane region" description="Helical" evidence="1">
    <location>
        <begin position="16"/>
        <end position="34"/>
    </location>
</feature>
<dbReference type="AlphaFoldDB" id="A0A2H6KD76"/>
<dbReference type="GO" id="GO:0016791">
    <property type="term" value="F:phosphatase activity"/>
    <property type="evidence" value="ECO:0007669"/>
    <property type="project" value="TreeGrafter"/>
</dbReference>
<dbReference type="EMBL" id="BDSA01000002">
    <property type="protein sequence ID" value="GBE60942.1"/>
    <property type="molecule type" value="Genomic_DNA"/>
</dbReference>
<reference evidence="2 3" key="1">
    <citation type="journal article" date="2017" name="BMC Genomics">
        <title>Whole-genome assembly of Babesia ovata and comparative genomics between closely related pathogens.</title>
        <authorList>
            <person name="Yamagishi J."/>
            <person name="Asada M."/>
            <person name="Hakimi H."/>
            <person name="Tanaka T.Q."/>
            <person name="Sugimoto C."/>
            <person name="Kawazu S."/>
        </authorList>
    </citation>
    <scope>NUCLEOTIDE SEQUENCE [LARGE SCALE GENOMIC DNA]</scope>
    <source>
        <strain evidence="2 3">Miyake</strain>
    </source>
</reference>
<dbReference type="InterPro" id="IPR050275">
    <property type="entry name" value="PGM_Phosphatase"/>
</dbReference>